<evidence type="ECO:0000259" key="9">
    <source>
        <dbReference type="Pfam" id="PF18052"/>
    </source>
</evidence>
<dbReference type="Pfam" id="PF00931">
    <property type="entry name" value="NB-ARC"/>
    <property type="match status" value="1"/>
</dbReference>
<evidence type="ECO:0000256" key="1">
    <source>
        <dbReference type="ARBA" id="ARBA00008894"/>
    </source>
</evidence>
<dbReference type="InterPro" id="IPR038005">
    <property type="entry name" value="RX-like_CC"/>
</dbReference>
<dbReference type="InterPro" id="IPR042197">
    <property type="entry name" value="Apaf_helical"/>
</dbReference>
<dbReference type="PANTHER" id="PTHR23155">
    <property type="entry name" value="DISEASE RESISTANCE PROTEIN RP"/>
    <property type="match status" value="1"/>
</dbReference>
<dbReference type="EMBL" id="WHWC01000018">
    <property type="protein sequence ID" value="KAG8365470.1"/>
    <property type="molecule type" value="Genomic_DNA"/>
</dbReference>
<dbReference type="InterPro" id="IPR032675">
    <property type="entry name" value="LRR_dom_sf"/>
</dbReference>
<evidence type="ECO:0000313" key="12">
    <source>
        <dbReference type="EMBL" id="KAG8365470.1"/>
    </source>
</evidence>
<dbReference type="Pfam" id="PF23559">
    <property type="entry name" value="WHD_DRP"/>
    <property type="match status" value="1"/>
</dbReference>
<dbReference type="InterPro" id="IPR041118">
    <property type="entry name" value="Rx_N"/>
</dbReference>
<evidence type="ECO:0000256" key="2">
    <source>
        <dbReference type="ARBA" id="ARBA00022614"/>
    </source>
</evidence>
<name>A0AAV6WEU2_9LAMI</name>
<dbReference type="Gene3D" id="3.80.10.10">
    <property type="entry name" value="Ribonuclease Inhibitor"/>
    <property type="match status" value="2"/>
</dbReference>
<dbReference type="GO" id="GO:0005524">
    <property type="term" value="F:ATP binding"/>
    <property type="evidence" value="ECO:0007669"/>
    <property type="project" value="UniProtKB-KW"/>
</dbReference>
<dbReference type="GO" id="GO:0098542">
    <property type="term" value="P:defense response to other organism"/>
    <property type="evidence" value="ECO:0007669"/>
    <property type="project" value="TreeGrafter"/>
</dbReference>
<comment type="similarity">
    <text evidence="1">Belongs to the disease resistance NB-LRR family.</text>
</comment>
<feature type="region of interest" description="Disordered" evidence="7">
    <location>
        <begin position="140"/>
        <end position="168"/>
    </location>
</feature>
<gene>
    <name evidence="12" type="ORF">BUALT_Bualt18G0108100</name>
</gene>
<evidence type="ECO:0000256" key="4">
    <source>
        <dbReference type="ARBA" id="ARBA00022741"/>
    </source>
</evidence>
<feature type="domain" description="NB-ARC" evidence="8">
    <location>
        <begin position="187"/>
        <end position="361"/>
    </location>
</feature>
<dbReference type="InterPro" id="IPR044974">
    <property type="entry name" value="Disease_R_plants"/>
</dbReference>
<proteinExistence type="inferred from homology"/>
<evidence type="ECO:0000256" key="5">
    <source>
        <dbReference type="ARBA" id="ARBA00022821"/>
    </source>
</evidence>
<dbReference type="SUPFAM" id="SSF52540">
    <property type="entry name" value="P-loop containing nucleoside triphosphate hydrolases"/>
    <property type="match status" value="1"/>
</dbReference>
<dbReference type="InterPro" id="IPR027417">
    <property type="entry name" value="P-loop_NTPase"/>
</dbReference>
<evidence type="ECO:0000259" key="11">
    <source>
        <dbReference type="Pfam" id="PF23598"/>
    </source>
</evidence>
<dbReference type="Pfam" id="PF23598">
    <property type="entry name" value="LRR_14"/>
    <property type="match status" value="1"/>
</dbReference>
<evidence type="ECO:0000256" key="6">
    <source>
        <dbReference type="ARBA" id="ARBA00022840"/>
    </source>
</evidence>
<dbReference type="GO" id="GO:0051607">
    <property type="term" value="P:defense response to virus"/>
    <property type="evidence" value="ECO:0007669"/>
    <property type="project" value="UniProtKB-ARBA"/>
</dbReference>
<dbReference type="PANTHER" id="PTHR23155:SF1205">
    <property type="entry name" value="DISEASE RESISTANCE PROTEIN RPM1"/>
    <property type="match status" value="1"/>
</dbReference>
<dbReference type="InterPro" id="IPR002182">
    <property type="entry name" value="NB-ARC"/>
</dbReference>
<comment type="caution">
    <text evidence="12">The sequence shown here is derived from an EMBL/GenBank/DDBJ whole genome shotgun (WGS) entry which is preliminary data.</text>
</comment>
<sequence length="939" mass="107235">MASLSVSSALNLAELVLRLYGNLNPRKDVLAEIISLEGWLRTINAFMEDNDGREGSSSLLNVKVEQFREIAYDIEDVLDEILFHTPPYSFHEHEFSQKVHTIAHNVRHGFPFREISDKMAIINKSLSAIGLQNNIFPESPSVNPGPSSSFPSSSSSFPSPASAPASSSSRTRVASSLLLDDEMVGYEEPKREFINQLMNADPSLVRVAVKGPSGSGKMTIVKNVYFKEGIWGQFDCHAWVHVSSQFNDGELCKNMLKQLCDSRKEPYPSDDESLDARSKLKNYLTRKKYIVVLDEIWSTQQWDRIKDAFPDSHRGSRIIFTTRSSDVAAAICASPGDHICSLENGLDLQDAQSLLCRKAFPYGNRKCPSELKEISSKIVQRCKQRPLAIVAVGGALAQRQRQRLPNEWGKFHSRLGSQPRSNSNLSVNDRALLLAYVDLHTNLKSCFLYFRIFAEDYSVERGRLIRLWVAEGFVKERDGMTAEEVAEENLYELIHRNLVHVSDWDFDEQPRNCRVVNRVLRFIIQKCTDENFASIFPRENQQRRIRRLSLTHLPPQNEDFSRVRSMFLLRSQVISQSDLKKVLRDFKLLKVLDLQGAPLKKFAKAITLLVLLRYLSLRATKIDKIPSSIKKLSYLETLDLKQTDVIELPNEISHLHNLRHLFAYKYDGKFFVVFDSVHGVKISEGICNLANLQDLSLVKVDEEGRILEELQKLSQLRKLGLMGIKGEHGKALCASIQNMRKLTTLSLSSITKEEFLEVGEMVNPPSYLERLYLKGRLKEFPGWISYLTNLRRIGLNWSKMEQSPLGVLKSLRNLMELQLVDSYTGDELKFEASGFKKLKILLIEDFSKLNKVVIEEGAIPELEKLSLRRCPKLLRLPLGMEKLAKVGEMILHDMPEKFIVRLRKNGEDHALVEYIRVVHSFVLDNQAWVFENLSDWFSC</sequence>
<keyword evidence="4" id="KW-0547">Nucleotide-binding</keyword>
<evidence type="ECO:0000259" key="8">
    <source>
        <dbReference type="Pfam" id="PF00931"/>
    </source>
</evidence>
<keyword evidence="2" id="KW-0433">Leucine-rich repeat</keyword>
<dbReference type="Gene3D" id="1.10.10.10">
    <property type="entry name" value="Winged helix-like DNA-binding domain superfamily/Winged helix DNA-binding domain"/>
    <property type="match status" value="1"/>
</dbReference>
<dbReference type="Pfam" id="PF18052">
    <property type="entry name" value="Rx_N"/>
    <property type="match status" value="1"/>
</dbReference>
<dbReference type="InterPro" id="IPR055414">
    <property type="entry name" value="LRR_R13L4/SHOC2-like"/>
</dbReference>
<organism evidence="12 13">
    <name type="scientific">Buddleja alternifolia</name>
    <dbReference type="NCBI Taxonomy" id="168488"/>
    <lineage>
        <taxon>Eukaryota</taxon>
        <taxon>Viridiplantae</taxon>
        <taxon>Streptophyta</taxon>
        <taxon>Embryophyta</taxon>
        <taxon>Tracheophyta</taxon>
        <taxon>Spermatophyta</taxon>
        <taxon>Magnoliopsida</taxon>
        <taxon>eudicotyledons</taxon>
        <taxon>Gunneridae</taxon>
        <taxon>Pentapetalae</taxon>
        <taxon>asterids</taxon>
        <taxon>lamiids</taxon>
        <taxon>Lamiales</taxon>
        <taxon>Scrophulariaceae</taxon>
        <taxon>Buddlejeae</taxon>
        <taxon>Buddleja</taxon>
    </lineage>
</organism>
<dbReference type="CDD" id="cd14798">
    <property type="entry name" value="RX-CC_like"/>
    <property type="match status" value="1"/>
</dbReference>
<keyword evidence="3" id="KW-0677">Repeat</keyword>
<dbReference type="Gene3D" id="1.10.8.430">
    <property type="entry name" value="Helical domain of apoptotic protease-activating factors"/>
    <property type="match status" value="1"/>
</dbReference>
<keyword evidence="6" id="KW-0067">ATP-binding</keyword>
<dbReference type="InterPro" id="IPR036388">
    <property type="entry name" value="WH-like_DNA-bd_sf"/>
</dbReference>
<dbReference type="Gene3D" id="1.20.5.4130">
    <property type="match status" value="1"/>
</dbReference>
<dbReference type="FunFam" id="1.10.10.10:FF:000322">
    <property type="entry name" value="Probable disease resistance protein At1g63360"/>
    <property type="match status" value="1"/>
</dbReference>
<evidence type="ECO:0000259" key="10">
    <source>
        <dbReference type="Pfam" id="PF23559"/>
    </source>
</evidence>
<dbReference type="PRINTS" id="PR00364">
    <property type="entry name" value="DISEASERSIST"/>
</dbReference>
<evidence type="ECO:0000256" key="7">
    <source>
        <dbReference type="SAM" id="MobiDB-lite"/>
    </source>
</evidence>
<feature type="domain" description="Disease resistance N-terminal" evidence="9">
    <location>
        <begin position="21"/>
        <end position="85"/>
    </location>
</feature>
<evidence type="ECO:0000313" key="13">
    <source>
        <dbReference type="Proteomes" id="UP000826271"/>
    </source>
</evidence>
<keyword evidence="5" id="KW-0611">Plant defense</keyword>
<dbReference type="Proteomes" id="UP000826271">
    <property type="component" value="Unassembled WGS sequence"/>
</dbReference>
<keyword evidence="13" id="KW-1185">Reference proteome</keyword>
<protein>
    <submittedName>
        <fullName evidence="12">Uncharacterized protein</fullName>
    </submittedName>
</protein>
<dbReference type="Gene3D" id="3.40.50.300">
    <property type="entry name" value="P-loop containing nucleotide triphosphate hydrolases"/>
    <property type="match status" value="1"/>
</dbReference>
<dbReference type="GO" id="GO:0043531">
    <property type="term" value="F:ADP binding"/>
    <property type="evidence" value="ECO:0007669"/>
    <property type="project" value="InterPro"/>
</dbReference>
<dbReference type="SUPFAM" id="SSF52058">
    <property type="entry name" value="L domain-like"/>
    <property type="match status" value="1"/>
</dbReference>
<evidence type="ECO:0000256" key="3">
    <source>
        <dbReference type="ARBA" id="ARBA00022737"/>
    </source>
</evidence>
<dbReference type="FunFam" id="3.40.50.300:FF:001091">
    <property type="entry name" value="Probable disease resistance protein At1g61300"/>
    <property type="match status" value="1"/>
</dbReference>
<feature type="domain" description="Disease resistance protein winged helix" evidence="10">
    <location>
        <begin position="452"/>
        <end position="517"/>
    </location>
</feature>
<reference evidence="12" key="1">
    <citation type="submission" date="2019-10" db="EMBL/GenBank/DDBJ databases">
        <authorList>
            <person name="Zhang R."/>
            <person name="Pan Y."/>
            <person name="Wang J."/>
            <person name="Ma R."/>
            <person name="Yu S."/>
        </authorList>
    </citation>
    <scope>NUCLEOTIDE SEQUENCE</scope>
    <source>
        <strain evidence="12">LA-IB0</strain>
        <tissue evidence="12">Leaf</tissue>
    </source>
</reference>
<dbReference type="AlphaFoldDB" id="A0AAV6WEU2"/>
<dbReference type="InterPro" id="IPR058922">
    <property type="entry name" value="WHD_DRP"/>
</dbReference>
<feature type="domain" description="Disease resistance R13L4/SHOC-2-like LRR" evidence="11">
    <location>
        <begin position="569"/>
        <end position="884"/>
    </location>
</feature>
<accession>A0AAV6WEU2</accession>